<protein>
    <recommendedName>
        <fullName evidence="5">PA2779 family protein</fullName>
    </recommendedName>
</protein>
<dbReference type="Proteomes" id="UP001152876">
    <property type="component" value="Unassembled WGS sequence"/>
</dbReference>
<comment type="caution">
    <text evidence="3">The sequence shown here is derived from an EMBL/GenBank/DDBJ whole genome shotgun (WGS) entry which is preliminary data.</text>
</comment>
<dbReference type="AlphaFoldDB" id="A0A9X4S971"/>
<proteinExistence type="predicted"/>
<keyword evidence="2" id="KW-0732">Signal</keyword>
<evidence type="ECO:0000313" key="3">
    <source>
        <dbReference type="EMBL" id="MDG5976325.1"/>
    </source>
</evidence>
<keyword evidence="1" id="KW-1133">Transmembrane helix</keyword>
<keyword evidence="4" id="KW-1185">Reference proteome</keyword>
<feature type="signal peptide" evidence="2">
    <location>
        <begin position="1"/>
        <end position="29"/>
    </location>
</feature>
<dbReference type="InterPro" id="IPR016924">
    <property type="entry name" value="UCP029543"/>
</dbReference>
<evidence type="ECO:0000256" key="1">
    <source>
        <dbReference type="SAM" id="Phobius"/>
    </source>
</evidence>
<organism evidence="3 4">
    <name type="scientific">Hydrogenophaga taeniospiralis CCUG 15921</name>
    <dbReference type="NCBI Taxonomy" id="1281780"/>
    <lineage>
        <taxon>Bacteria</taxon>
        <taxon>Pseudomonadati</taxon>
        <taxon>Pseudomonadota</taxon>
        <taxon>Betaproteobacteria</taxon>
        <taxon>Burkholderiales</taxon>
        <taxon>Comamonadaceae</taxon>
        <taxon>Hydrogenophaga</taxon>
    </lineage>
</organism>
<dbReference type="NCBIfam" id="NF033919">
    <property type="entry name" value="PA2779_fam"/>
    <property type="match status" value="1"/>
</dbReference>
<dbReference type="InterPro" id="IPR046735">
    <property type="entry name" value="PA2779-like"/>
</dbReference>
<evidence type="ECO:0000256" key="2">
    <source>
        <dbReference type="SAM" id="SignalP"/>
    </source>
</evidence>
<dbReference type="OrthoDB" id="7651521at2"/>
<evidence type="ECO:0008006" key="5">
    <source>
        <dbReference type="Google" id="ProtNLM"/>
    </source>
</evidence>
<gene>
    <name evidence="3" type="ORF">H010_13756</name>
</gene>
<dbReference type="PIRSF" id="PIRSF029543">
    <property type="entry name" value="UCP029543"/>
    <property type="match status" value="1"/>
</dbReference>
<name>A0A9X4S971_9BURK</name>
<feature type="chain" id="PRO_5040948619" description="PA2779 family protein" evidence="2">
    <location>
        <begin position="30"/>
        <end position="131"/>
    </location>
</feature>
<keyword evidence="1" id="KW-0812">Transmembrane</keyword>
<feature type="transmembrane region" description="Helical" evidence="1">
    <location>
        <begin position="101"/>
        <end position="124"/>
    </location>
</feature>
<dbReference type="Pfam" id="PF20332">
    <property type="entry name" value="DUF6627"/>
    <property type="match status" value="1"/>
</dbReference>
<evidence type="ECO:0000313" key="4">
    <source>
        <dbReference type="Proteomes" id="UP001152876"/>
    </source>
</evidence>
<dbReference type="RefSeq" id="WP_068174015.1">
    <property type="nucleotide sequence ID" value="NZ_AOGK01000011.1"/>
</dbReference>
<sequence>MFKKTFRRLLVAVLMPCIALGGMPLSAQAAIVTTEQAMVTPAGDANRERVSAVLARDEVRNALQAQGASADDAIDRVKAMSDAEVAQLADRVDQAPAGGDVLGVLFAVFVILLVTDILGFTQVFPFTRPIQ</sequence>
<accession>A0A9X4S971</accession>
<dbReference type="EMBL" id="AOGK01000011">
    <property type="protein sequence ID" value="MDG5976325.1"/>
    <property type="molecule type" value="Genomic_DNA"/>
</dbReference>
<reference evidence="3" key="1">
    <citation type="submission" date="2013-01" db="EMBL/GenBank/DDBJ databases">
        <title>Genome draft of Hydrogenophaga taeniospiralis 2K1.</title>
        <authorList>
            <person name="Gomila M."/>
            <person name="Lalucat J."/>
        </authorList>
    </citation>
    <scope>NUCLEOTIDE SEQUENCE</scope>
    <source>
        <strain evidence="3">CCUG 15921</strain>
    </source>
</reference>
<keyword evidence="1" id="KW-0472">Membrane</keyword>